<dbReference type="KEGG" id="ggr:HKW67_03760"/>
<name>A0A6M4IJ91_9BACT</name>
<feature type="signal peptide" evidence="1">
    <location>
        <begin position="1"/>
        <end position="25"/>
    </location>
</feature>
<evidence type="ECO:0000256" key="1">
    <source>
        <dbReference type="SAM" id="SignalP"/>
    </source>
</evidence>
<dbReference type="RefSeq" id="WP_171224118.1">
    <property type="nucleotide sequence ID" value="NZ_CP053085.1"/>
</dbReference>
<dbReference type="InterPro" id="IPR027056">
    <property type="entry name" value="Gluconate_2DH_su3"/>
</dbReference>
<evidence type="ECO:0000313" key="3">
    <source>
        <dbReference type="Proteomes" id="UP000500938"/>
    </source>
</evidence>
<gene>
    <name evidence="2" type="ORF">HKW67_03760</name>
</gene>
<dbReference type="InterPro" id="IPR006311">
    <property type="entry name" value="TAT_signal"/>
</dbReference>
<proteinExistence type="predicted"/>
<dbReference type="EMBL" id="CP053085">
    <property type="protein sequence ID" value="QJR34690.1"/>
    <property type="molecule type" value="Genomic_DNA"/>
</dbReference>
<evidence type="ECO:0000313" key="2">
    <source>
        <dbReference type="EMBL" id="QJR34690.1"/>
    </source>
</evidence>
<accession>A0A6M4IJ91</accession>
<feature type="chain" id="PRO_5026955464" evidence="1">
    <location>
        <begin position="26"/>
        <end position="191"/>
    </location>
</feature>
<protein>
    <submittedName>
        <fullName evidence="2">Gluconate 2-dehydrogenase subunit 3 family protein</fullName>
    </submittedName>
</protein>
<dbReference type="AlphaFoldDB" id="A0A6M4IJ91"/>
<sequence length="191" mass="20254">MQRRELLKAAAAAAALTLMPREARAAWTKALADAAPTALPSAAQPALLTASQRTTLAALADAIIPRTDTPSATDVGVLAWIDVIAMDYYTDTDRRALTTGLDAIDAQARAIAGQPFAAISGDTLTLVMNALDTPYDRNAPAARGYSRVKGLVIHGYFTSERVQRDVLKTEIMPGRFDGAADMPARNGGRDE</sequence>
<dbReference type="Proteomes" id="UP000500938">
    <property type="component" value="Chromosome"/>
</dbReference>
<reference evidence="2 3" key="1">
    <citation type="submission" date="2020-05" db="EMBL/GenBank/DDBJ databases">
        <title>Complete genome sequence of Gemmatimonas greenlandica TET16.</title>
        <authorList>
            <person name="Zeng Y."/>
        </authorList>
    </citation>
    <scope>NUCLEOTIDE SEQUENCE [LARGE SCALE GENOMIC DNA]</scope>
    <source>
        <strain evidence="2 3">TET16</strain>
    </source>
</reference>
<keyword evidence="1" id="KW-0732">Signal</keyword>
<organism evidence="2 3">
    <name type="scientific">Gemmatimonas groenlandica</name>
    <dbReference type="NCBI Taxonomy" id="2732249"/>
    <lineage>
        <taxon>Bacteria</taxon>
        <taxon>Pseudomonadati</taxon>
        <taxon>Gemmatimonadota</taxon>
        <taxon>Gemmatimonadia</taxon>
        <taxon>Gemmatimonadales</taxon>
        <taxon>Gemmatimonadaceae</taxon>
        <taxon>Gemmatimonas</taxon>
    </lineage>
</organism>
<keyword evidence="3" id="KW-1185">Reference proteome</keyword>
<dbReference type="PROSITE" id="PS51318">
    <property type="entry name" value="TAT"/>
    <property type="match status" value="1"/>
</dbReference>
<dbReference type="Pfam" id="PF13618">
    <property type="entry name" value="Gluconate_2-dh3"/>
    <property type="match status" value="1"/>
</dbReference>